<accession>A0A9D1UAC5</accession>
<dbReference type="Proteomes" id="UP000824264">
    <property type="component" value="Unassembled WGS sequence"/>
</dbReference>
<keyword evidence="1" id="KW-0472">Membrane</keyword>
<evidence type="ECO:0000256" key="1">
    <source>
        <dbReference type="SAM" id="Phobius"/>
    </source>
</evidence>
<evidence type="ECO:0000313" key="3">
    <source>
        <dbReference type="Proteomes" id="UP000824264"/>
    </source>
</evidence>
<sequence>MRFFRLLLHPRRRLLFFGLAALGLQVVLLVVSPAQVPVVLYKLALVTLAAILGVFFDVAVFPFAAPHSYLDDDWTRLPGDARPHRADFPVAEECGRLFAAACLRRAAVVAAFVVAVSLGL</sequence>
<protein>
    <submittedName>
        <fullName evidence="2">Holin</fullName>
    </submittedName>
</protein>
<proteinExistence type="predicted"/>
<dbReference type="Pfam" id="PF13272">
    <property type="entry name" value="Holin_2-3"/>
    <property type="match status" value="1"/>
</dbReference>
<gene>
    <name evidence="2" type="ORF">H9874_09680</name>
</gene>
<dbReference type="InterPro" id="IPR025140">
    <property type="entry name" value="Holin_2-3"/>
</dbReference>
<reference evidence="2" key="2">
    <citation type="submission" date="2021-04" db="EMBL/GenBank/DDBJ databases">
        <authorList>
            <person name="Gilroy R."/>
        </authorList>
    </citation>
    <scope>NUCLEOTIDE SEQUENCE</scope>
    <source>
        <strain evidence="2">ChiSxjej5B17-1746</strain>
    </source>
</reference>
<dbReference type="AlphaFoldDB" id="A0A9D1UAC5"/>
<organism evidence="2 3">
    <name type="scientific">Candidatus Bilophila faecipullorum</name>
    <dbReference type="NCBI Taxonomy" id="2838482"/>
    <lineage>
        <taxon>Bacteria</taxon>
        <taxon>Pseudomonadati</taxon>
        <taxon>Thermodesulfobacteriota</taxon>
        <taxon>Desulfovibrionia</taxon>
        <taxon>Desulfovibrionales</taxon>
        <taxon>Desulfovibrionaceae</taxon>
        <taxon>Bilophila</taxon>
    </lineage>
</organism>
<feature type="transmembrane region" description="Helical" evidence="1">
    <location>
        <begin position="43"/>
        <end position="65"/>
    </location>
</feature>
<name>A0A9D1UAC5_9BACT</name>
<comment type="caution">
    <text evidence="2">The sequence shown here is derived from an EMBL/GenBank/DDBJ whole genome shotgun (WGS) entry which is preliminary data.</text>
</comment>
<keyword evidence="1" id="KW-0812">Transmembrane</keyword>
<keyword evidence="1" id="KW-1133">Transmembrane helix</keyword>
<dbReference type="EMBL" id="DXGI01000363">
    <property type="protein sequence ID" value="HIW79396.1"/>
    <property type="molecule type" value="Genomic_DNA"/>
</dbReference>
<reference evidence="2" key="1">
    <citation type="journal article" date="2021" name="PeerJ">
        <title>Extensive microbial diversity within the chicken gut microbiome revealed by metagenomics and culture.</title>
        <authorList>
            <person name="Gilroy R."/>
            <person name="Ravi A."/>
            <person name="Getino M."/>
            <person name="Pursley I."/>
            <person name="Horton D.L."/>
            <person name="Alikhan N.F."/>
            <person name="Baker D."/>
            <person name="Gharbi K."/>
            <person name="Hall N."/>
            <person name="Watson M."/>
            <person name="Adriaenssens E.M."/>
            <person name="Foster-Nyarko E."/>
            <person name="Jarju S."/>
            <person name="Secka A."/>
            <person name="Antonio M."/>
            <person name="Oren A."/>
            <person name="Chaudhuri R.R."/>
            <person name="La Ragione R."/>
            <person name="Hildebrand F."/>
            <person name="Pallen M.J."/>
        </authorList>
    </citation>
    <scope>NUCLEOTIDE SEQUENCE</scope>
    <source>
        <strain evidence="2">ChiSxjej5B17-1746</strain>
    </source>
</reference>
<evidence type="ECO:0000313" key="2">
    <source>
        <dbReference type="EMBL" id="HIW79396.1"/>
    </source>
</evidence>